<dbReference type="PANTHER" id="PTHR43884">
    <property type="entry name" value="ACYL-COA DEHYDROGENASE"/>
    <property type="match status" value="1"/>
</dbReference>
<dbReference type="Pfam" id="PF02770">
    <property type="entry name" value="Acyl-CoA_dh_M"/>
    <property type="match status" value="1"/>
</dbReference>
<comment type="subcellular location">
    <subcellularLocation>
        <location evidence="1">Cytoplasm</location>
    </subcellularLocation>
</comment>
<reference evidence="17" key="1">
    <citation type="journal article" date="2020" name="Microorganisms">
        <title>Reliable Identification of Environmental Pseudomonas Isolates Using the rpoD Gene.</title>
        <authorList>
            <consortium name="The Broad Institute Genome Sequencing Platform"/>
            <person name="Girard L."/>
            <person name="Lood C."/>
            <person name="Rokni-Zadeh H."/>
            <person name="van Noort V."/>
            <person name="Lavigne R."/>
            <person name="De Mot R."/>
        </authorList>
    </citation>
    <scope>NUCLEOTIDE SEQUENCE</scope>
    <source>
        <strain evidence="17">BW13M1</strain>
    </source>
</reference>
<dbReference type="EMBL" id="JABWRJ010000006">
    <property type="protein sequence ID" value="MBC3445492.1"/>
    <property type="molecule type" value="Genomic_DNA"/>
</dbReference>
<dbReference type="InterPro" id="IPR037069">
    <property type="entry name" value="AcylCoA_DH/ox_N_sf"/>
</dbReference>
<evidence type="ECO:0000256" key="9">
    <source>
        <dbReference type="ARBA" id="ARBA00034328"/>
    </source>
</evidence>
<evidence type="ECO:0000256" key="2">
    <source>
        <dbReference type="ARBA" id="ARBA00022630"/>
    </source>
</evidence>
<keyword evidence="3" id="KW-0288">FMN</keyword>
<accession>A0A923JYD1</accession>
<dbReference type="Pfam" id="PF02771">
    <property type="entry name" value="Acyl-CoA_dh_N"/>
    <property type="match status" value="1"/>
</dbReference>
<feature type="domain" description="Acyl-CoA dehydrogenase/oxidase N-terminal" evidence="15">
    <location>
        <begin position="23"/>
        <end position="121"/>
    </location>
</feature>
<sequence>MTTIEHPPARRITHEAEAIDIARQVAGEIAALAADPGNNRQLPRRQAELLSSSGLTAIGVPTQFGGLGASVATIVETVRLVSSADGGVGQLLQIHNVMLRGVLGGYPDEVRDRVLADVLAGKRLGNALAEVGGKNKFALKTRVERRADGKLVLNGSKFYSTGAYLADWISLTAASEDGGAGVLLHRDTPGLTLVDDWDAFGQQHSVSGTVKFDEIVLDERFVTLRSGPMKRTGLTFPQILHAAIDSGIAAGALQAAVDYLREHARAWVESGVERASDEPHIIRQVGEYAVALRGAESVLREAARVFDAHERDPADKALEDELILSVATARAHADGAALKIASDLFSLLGASASLSKWNLDRFWRDARVHTTHDPIRWRLHNVGNYYLNGVDPGEYTAVLNAKEAQGATRR</sequence>
<keyword evidence="5" id="KW-0560">Oxidoreductase</keyword>
<feature type="domain" description="Acyl-CoA dehydrogenase C-terminal" evidence="16">
    <location>
        <begin position="240"/>
        <end position="373"/>
    </location>
</feature>
<evidence type="ECO:0000256" key="11">
    <source>
        <dbReference type="ARBA" id="ARBA00047859"/>
    </source>
</evidence>
<dbReference type="GO" id="GO:0050660">
    <property type="term" value="F:flavin adenine dinucleotide binding"/>
    <property type="evidence" value="ECO:0007669"/>
    <property type="project" value="InterPro"/>
</dbReference>
<reference evidence="17" key="2">
    <citation type="submission" date="2020-07" db="EMBL/GenBank/DDBJ databases">
        <authorList>
            <person name="Lood C."/>
            <person name="Girard L."/>
        </authorList>
    </citation>
    <scope>NUCLEOTIDE SEQUENCE</scope>
    <source>
        <strain evidence="17">BW13M1</strain>
    </source>
</reference>
<dbReference type="Gene3D" id="2.40.110.10">
    <property type="entry name" value="Butyryl-CoA Dehydrogenase, subunit A, domain 2"/>
    <property type="match status" value="1"/>
</dbReference>
<dbReference type="EC" id="1.14.14.21" evidence="9"/>
<dbReference type="PIRSF" id="PIRSF016578">
    <property type="entry name" value="HsaA"/>
    <property type="match status" value="1"/>
</dbReference>
<dbReference type="AlphaFoldDB" id="A0A923JYD1"/>
<dbReference type="InterPro" id="IPR013107">
    <property type="entry name" value="Acyl-CoA_DH_C"/>
</dbReference>
<evidence type="ECO:0000256" key="8">
    <source>
        <dbReference type="ARBA" id="ARBA00034317"/>
    </source>
</evidence>
<evidence type="ECO:0000256" key="3">
    <source>
        <dbReference type="ARBA" id="ARBA00022643"/>
    </source>
</evidence>
<dbReference type="Gene3D" id="1.10.540.10">
    <property type="entry name" value="Acyl-CoA dehydrogenase/oxidase, N-terminal domain"/>
    <property type="match status" value="1"/>
</dbReference>
<dbReference type="SUPFAM" id="SSF47203">
    <property type="entry name" value="Acyl-CoA dehydrogenase C-terminal domain-like"/>
    <property type="match status" value="1"/>
</dbReference>
<evidence type="ECO:0000256" key="7">
    <source>
        <dbReference type="ARBA" id="ARBA00034307"/>
    </source>
</evidence>
<comment type="similarity">
    <text evidence="8">Belongs to the DszC flavin monooxygenase family.</text>
</comment>
<evidence type="ECO:0000256" key="13">
    <source>
        <dbReference type="ARBA" id="ARBA00049456"/>
    </source>
</evidence>
<dbReference type="Pfam" id="PF08028">
    <property type="entry name" value="Acyl-CoA_dh_2"/>
    <property type="match status" value="1"/>
</dbReference>
<evidence type="ECO:0000259" key="16">
    <source>
        <dbReference type="Pfam" id="PF08028"/>
    </source>
</evidence>
<proteinExistence type="inferred from homology"/>
<comment type="catalytic activity">
    <reaction evidence="12">
        <text>dibenzothiophene 5-oxide + FMNH2 + O2 = dibenzothiophene 5,5-dioxide + FMN + H2O + H(+)</text>
        <dbReference type="Rhea" id="RHEA:49080"/>
        <dbReference type="ChEBI" id="CHEBI:15377"/>
        <dbReference type="ChEBI" id="CHEBI:15378"/>
        <dbReference type="ChEBI" id="CHEBI:15379"/>
        <dbReference type="ChEBI" id="CHEBI:23683"/>
        <dbReference type="ChEBI" id="CHEBI:57618"/>
        <dbReference type="ChEBI" id="CHEBI:58210"/>
        <dbReference type="ChEBI" id="CHEBI:90356"/>
    </reaction>
</comment>
<evidence type="ECO:0000313" key="17">
    <source>
        <dbReference type="EMBL" id="MBC3445492.1"/>
    </source>
</evidence>
<comment type="caution">
    <text evidence="17">The sequence shown here is derived from an EMBL/GenBank/DDBJ whole genome shotgun (WGS) entry which is preliminary data.</text>
</comment>
<dbReference type="InterPro" id="IPR006091">
    <property type="entry name" value="Acyl-CoA_Oxase/DH_mid-dom"/>
</dbReference>
<dbReference type="GO" id="GO:0006552">
    <property type="term" value="P:L-leucine catabolic process"/>
    <property type="evidence" value="ECO:0007669"/>
    <property type="project" value="TreeGrafter"/>
</dbReference>
<evidence type="ECO:0000256" key="1">
    <source>
        <dbReference type="ARBA" id="ARBA00004496"/>
    </source>
</evidence>
<dbReference type="InterPro" id="IPR036250">
    <property type="entry name" value="AcylCo_DH-like_C"/>
</dbReference>
<evidence type="ECO:0000256" key="12">
    <source>
        <dbReference type="ARBA" id="ARBA00048445"/>
    </source>
</evidence>
<evidence type="ECO:0000259" key="15">
    <source>
        <dbReference type="Pfam" id="PF02771"/>
    </source>
</evidence>
<comment type="catalytic activity">
    <reaction evidence="13">
        <text>dibenzothiophene + 2 FMNH2 + 2 O2 = dibenzothiophene 5,5-dioxide + 2 FMN + 2 H2O + 2 H(+)</text>
        <dbReference type="Rhea" id="RHEA:49072"/>
        <dbReference type="ChEBI" id="CHEBI:15377"/>
        <dbReference type="ChEBI" id="CHEBI:15378"/>
        <dbReference type="ChEBI" id="CHEBI:15379"/>
        <dbReference type="ChEBI" id="CHEBI:23681"/>
        <dbReference type="ChEBI" id="CHEBI:57618"/>
        <dbReference type="ChEBI" id="CHEBI:58210"/>
        <dbReference type="ChEBI" id="CHEBI:90356"/>
        <dbReference type="EC" id="1.14.14.21"/>
    </reaction>
</comment>
<dbReference type="RefSeq" id="WP_186732560.1">
    <property type="nucleotide sequence ID" value="NZ_JABWRJ020000001.1"/>
</dbReference>
<evidence type="ECO:0000256" key="6">
    <source>
        <dbReference type="ARBA" id="ARBA00023033"/>
    </source>
</evidence>
<comment type="catalytic activity">
    <reaction evidence="11">
        <text>dibenzothiophene + FMNH2 + O2 = dibenzothiophene 5-oxide + FMN + H2O + H(+)</text>
        <dbReference type="Rhea" id="RHEA:49076"/>
        <dbReference type="ChEBI" id="CHEBI:15377"/>
        <dbReference type="ChEBI" id="CHEBI:15378"/>
        <dbReference type="ChEBI" id="CHEBI:15379"/>
        <dbReference type="ChEBI" id="CHEBI:23681"/>
        <dbReference type="ChEBI" id="CHEBI:23683"/>
        <dbReference type="ChEBI" id="CHEBI:57618"/>
        <dbReference type="ChEBI" id="CHEBI:58210"/>
    </reaction>
</comment>
<dbReference type="PANTHER" id="PTHR43884:SF12">
    <property type="entry name" value="ISOVALERYL-COA DEHYDROGENASE, MITOCHONDRIAL-RELATED"/>
    <property type="match status" value="1"/>
</dbReference>
<dbReference type="GO" id="GO:0005737">
    <property type="term" value="C:cytoplasm"/>
    <property type="evidence" value="ECO:0007669"/>
    <property type="project" value="UniProtKB-SubCell"/>
</dbReference>
<keyword evidence="6" id="KW-0503">Monooxygenase</keyword>
<evidence type="ECO:0000256" key="10">
    <source>
        <dbReference type="ARBA" id="ARBA00034345"/>
    </source>
</evidence>
<comment type="pathway">
    <text evidence="7">Sulfur metabolism; dibenzothiophene degradation.</text>
</comment>
<protein>
    <recommendedName>
        <fullName evidence="10">Dibenzothiophene monooxygenase</fullName>
        <ecNumber evidence="9">1.14.14.21</ecNumber>
    </recommendedName>
</protein>
<feature type="domain" description="Acyl-CoA oxidase/dehydrogenase middle" evidence="14">
    <location>
        <begin position="132"/>
        <end position="214"/>
    </location>
</feature>
<name>A0A923JYD1_9PSED</name>
<dbReference type="InterPro" id="IPR013786">
    <property type="entry name" value="AcylCoA_DH/ox_N"/>
</dbReference>
<evidence type="ECO:0000256" key="5">
    <source>
        <dbReference type="ARBA" id="ARBA00023002"/>
    </source>
</evidence>
<dbReference type="GO" id="GO:0008470">
    <property type="term" value="F:3-methylbutanoyl-CoA dehydrogenase activity"/>
    <property type="evidence" value="ECO:0007669"/>
    <property type="project" value="TreeGrafter"/>
</dbReference>
<keyword evidence="2" id="KW-0285">Flavoprotein</keyword>
<gene>
    <name evidence="17" type="ORF">HU751_06895</name>
</gene>
<dbReference type="InterPro" id="IPR009100">
    <property type="entry name" value="AcylCoA_DH/oxidase_NM_dom_sf"/>
</dbReference>
<dbReference type="SUPFAM" id="SSF56645">
    <property type="entry name" value="Acyl-CoA dehydrogenase NM domain-like"/>
    <property type="match status" value="1"/>
</dbReference>
<dbReference type="InterPro" id="IPR046373">
    <property type="entry name" value="Acyl-CoA_Oxase/DH_mid-dom_sf"/>
</dbReference>
<keyword evidence="4" id="KW-0547">Nucleotide-binding</keyword>
<organism evidence="17">
    <name type="scientific">Pseudomonas peradeniyensis</name>
    <dbReference type="NCBI Taxonomy" id="2745488"/>
    <lineage>
        <taxon>Bacteria</taxon>
        <taxon>Pseudomonadati</taxon>
        <taxon>Pseudomonadota</taxon>
        <taxon>Gammaproteobacteria</taxon>
        <taxon>Pseudomonadales</taxon>
        <taxon>Pseudomonadaceae</taxon>
        <taxon>Pseudomonas</taxon>
    </lineage>
</organism>
<evidence type="ECO:0000259" key="14">
    <source>
        <dbReference type="Pfam" id="PF02770"/>
    </source>
</evidence>
<dbReference type="Gene3D" id="1.20.140.10">
    <property type="entry name" value="Butyryl-CoA Dehydrogenase, subunit A, domain 3"/>
    <property type="match status" value="1"/>
</dbReference>
<dbReference type="GO" id="GO:0004497">
    <property type="term" value="F:monooxygenase activity"/>
    <property type="evidence" value="ECO:0007669"/>
    <property type="project" value="UniProtKB-KW"/>
</dbReference>
<evidence type="ECO:0000256" key="4">
    <source>
        <dbReference type="ARBA" id="ARBA00022741"/>
    </source>
</evidence>